<sequence length="304" mass="33053">MQNKLFLSLALASGVALTSCSKLGELSADNFTVTPSPLEAVGNEVPVTINGRFPEKYMKKKAVVTVTPVLRYANGEAAGQPASFQGEKVKGNAQEIAYKVGGNYTMKNTFAYVPAMQQSELFLTFDARLGKKTVNIPEVKVANGVIATSTLLNNTALGSTAIAGSNTALGADAYQQTIAQTQQAQIKYLINQAKVRSSELKTVSVQDFVKMLKEIKADQKSFKLDNIEVSAYASPDGAMDFNTKLAEKRQNTSAEFVEKQLKDIALNTNLDTKYTAEDWDGFKELVSASNMQDKDVILRVLSMY</sequence>
<name>J9G4C5_9ZZZZ</name>
<comment type="caution">
    <text evidence="1">The sequence shown here is derived from an EMBL/GenBank/DDBJ whole genome shotgun (WGS) entry which is preliminary data.</text>
</comment>
<organism evidence="1">
    <name type="scientific">gut metagenome</name>
    <dbReference type="NCBI Taxonomy" id="749906"/>
    <lineage>
        <taxon>unclassified sequences</taxon>
        <taxon>metagenomes</taxon>
        <taxon>organismal metagenomes</taxon>
    </lineage>
</organism>
<protein>
    <submittedName>
        <fullName evidence="1">Tetratricopeptide repeat protein</fullName>
    </submittedName>
</protein>
<dbReference type="EMBL" id="AMCI01002847">
    <property type="protein sequence ID" value="EJX01714.1"/>
    <property type="molecule type" value="Genomic_DNA"/>
</dbReference>
<proteinExistence type="predicted"/>
<evidence type="ECO:0000313" key="1">
    <source>
        <dbReference type="EMBL" id="EJX01714.1"/>
    </source>
</evidence>
<reference evidence="1" key="1">
    <citation type="journal article" date="2012" name="PLoS ONE">
        <title>Gene sets for utilization of primary and secondary nutrition supplies in the distal gut of endangered iberian lynx.</title>
        <authorList>
            <person name="Alcaide M."/>
            <person name="Messina E."/>
            <person name="Richter M."/>
            <person name="Bargiela R."/>
            <person name="Peplies J."/>
            <person name="Huws S.A."/>
            <person name="Newbold C.J."/>
            <person name="Golyshin P.N."/>
            <person name="Simon M.A."/>
            <person name="Lopez G."/>
            <person name="Yakimov M.M."/>
            <person name="Ferrer M."/>
        </authorList>
    </citation>
    <scope>NUCLEOTIDE SEQUENCE</scope>
</reference>
<dbReference type="AlphaFoldDB" id="J9G4C5"/>
<gene>
    <name evidence="1" type="ORF">EVA_10180</name>
</gene>
<feature type="non-terminal residue" evidence="1">
    <location>
        <position position="304"/>
    </location>
</feature>
<dbReference type="PROSITE" id="PS51257">
    <property type="entry name" value="PROKAR_LIPOPROTEIN"/>
    <property type="match status" value="1"/>
</dbReference>
<accession>J9G4C5</accession>